<reference evidence="1" key="1">
    <citation type="submission" date="2019-12" db="EMBL/GenBank/DDBJ databases">
        <title>Genome sequencing and annotation of Brassica cretica.</title>
        <authorList>
            <person name="Studholme D.J."/>
            <person name="Sarris P.F."/>
        </authorList>
    </citation>
    <scope>NUCLEOTIDE SEQUENCE</scope>
    <source>
        <strain evidence="1">PFS-102/07</strain>
        <tissue evidence="1">Leaf</tissue>
    </source>
</reference>
<accession>A0A8S9GL11</accession>
<proteinExistence type="predicted"/>
<evidence type="ECO:0000313" key="1">
    <source>
        <dbReference type="EMBL" id="KAF2545016.1"/>
    </source>
</evidence>
<name>A0A8S9GL11_BRACR</name>
<sequence length="94" mass="10505">MNHMDRNYPIDTMGVIFNTESHFDDPARPKMVFYIGNNIESRIKCVATGDHAYGVRDGLENMRGRGQVIVVLKMWRVQSAFAGGEGVQAVSTTQ</sequence>
<dbReference type="AlphaFoldDB" id="A0A8S9GL11"/>
<organism evidence="1">
    <name type="scientific">Brassica cretica</name>
    <name type="common">Mustard</name>
    <dbReference type="NCBI Taxonomy" id="69181"/>
    <lineage>
        <taxon>Eukaryota</taxon>
        <taxon>Viridiplantae</taxon>
        <taxon>Streptophyta</taxon>
        <taxon>Embryophyta</taxon>
        <taxon>Tracheophyta</taxon>
        <taxon>Spermatophyta</taxon>
        <taxon>Magnoliopsida</taxon>
        <taxon>eudicotyledons</taxon>
        <taxon>Gunneridae</taxon>
        <taxon>Pentapetalae</taxon>
        <taxon>rosids</taxon>
        <taxon>malvids</taxon>
        <taxon>Brassicales</taxon>
        <taxon>Brassicaceae</taxon>
        <taxon>Brassiceae</taxon>
        <taxon>Brassica</taxon>
    </lineage>
</organism>
<dbReference type="CDD" id="cd04481">
    <property type="entry name" value="RPA1_DBD_B_like"/>
    <property type="match status" value="1"/>
</dbReference>
<dbReference type="EMBL" id="QGKY02001925">
    <property type="protein sequence ID" value="KAF2545016.1"/>
    <property type="molecule type" value="Genomic_DNA"/>
</dbReference>
<gene>
    <name evidence="1" type="ORF">F2Q70_00022173</name>
</gene>
<protein>
    <submittedName>
        <fullName evidence="1">Uncharacterized protein</fullName>
    </submittedName>
</protein>
<comment type="caution">
    <text evidence="1">The sequence shown here is derived from an EMBL/GenBank/DDBJ whole genome shotgun (WGS) entry which is preliminary data.</text>
</comment>